<keyword evidence="5 7" id="KW-1133">Transmembrane helix</keyword>
<keyword evidence="9" id="KW-1185">Reference proteome</keyword>
<comment type="similarity">
    <text evidence="2">Belongs to the FliR/MopE/SpaR family.</text>
</comment>
<accession>A0A5C8ZCL3</accession>
<keyword evidence="4 7" id="KW-0812">Transmembrane</keyword>
<comment type="subcellular location">
    <subcellularLocation>
        <location evidence="1">Cell membrane</location>
        <topology evidence="1">Multi-pass membrane protein</topology>
    </subcellularLocation>
</comment>
<keyword evidence="3" id="KW-1003">Cell membrane</keyword>
<evidence type="ECO:0000256" key="4">
    <source>
        <dbReference type="ARBA" id="ARBA00022692"/>
    </source>
</evidence>
<dbReference type="Pfam" id="PF01311">
    <property type="entry name" value="Bac_export_1"/>
    <property type="match status" value="1"/>
</dbReference>
<dbReference type="PANTHER" id="PTHR30065:SF1">
    <property type="entry name" value="SURFACE PRESENTATION OF ANTIGENS PROTEIN SPAR"/>
    <property type="match status" value="1"/>
</dbReference>
<feature type="transmembrane region" description="Helical" evidence="7">
    <location>
        <begin position="177"/>
        <end position="195"/>
    </location>
</feature>
<dbReference type="OrthoDB" id="9807748at2"/>
<dbReference type="Proteomes" id="UP000321234">
    <property type="component" value="Unassembled WGS sequence"/>
</dbReference>
<keyword evidence="8" id="KW-0282">Flagellum</keyword>
<name>A0A5C8ZCL3_9ACTN</name>
<protein>
    <submittedName>
        <fullName evidence="8">Flagellar biosynthetic protein FliR</fullName>
    </submittedName>
</protein>
<keyword evidence="8" id="KW-0969">Cilium</keyword>
<feature type="transmembrane region" description="Helical" evidence="7">
    <location>
        <begin position="66"/>
        <end position="99"/>
    </location>
</feature>
<proteinExistence type="inferred from homology"/>
<evidence type="ECO:0000313" key="8">
    <source>
        <dbReference type="EMBL" id="TXR55184.1"/>
    </source>
</evidence>
<organism evidence="8 9">
    <name type="scientific">Quadrisphaera setariae</name>
    <dbReference type="NCBI Taxonomy" id="2593304"/>
    <lineage>
        <taxon>Bacteria</taxon>
        <taxon>Bacillati</taxon>
        <taxon>Actinomycetota</taxon>
        <taxon>Actinomycetes</taxon>
        <taxon>Kineosporiales</taxon>
        <taxon>Kineosporiaceae</taxon>
        <taxon>Quadrisphaera</taxon>
    </lineage>
</organism>
<evidence type="ECO:0000256" key="5">
    <source>
        <dbReference type="ARBA" id="ARBA00022989"/>
    </source>
</evidence>
<comment type="caution">
    <text evidence="8">The sequence shown here is derived from an EMBL/GenBank/DDBJ whole genome shotgun (WGS) entry which is preliminary data.</text>
</comment>
<reference evidence="8 9" key="1">
    <citation type="submission" date="2019-07" db="EMBL/GenBank/DDBJ databases">
        <title>Quadrisphaera sp. strain DD2A genome sequencing and assembly.</title>
        <authorList>
            <person name="Kim I."/>
        </authorList>
    </citation>
    <scope>NUCLEOTIDE SEQUENCE [LARGE SCALE GENOMIC DNA]</scope>
    <source>
        <strain evidence="8 9">DD2A</strain>
    </source>
</reference>
<dbReference type="EMBL" id="VKAC01000010">
    <property type="protein sequence ID" value="TXR55184.1"/>
    <property type="molecule type" value="Genomic_DNA"/>
</dbReference>
<dbReference type="InterPro" id="IPR002010">
    <property type="entry name" value="T3SS_IM_R"/>
</dbReference>
<evidence type="ECO:0000256" key="2">
    <source>
        <dbReference type="ARBA" id="ARBA00009772"/>
    </source>
</evidence>
<dbReference type="GO" id="GO:0005886">
    <property type="term" value="C:plasma membrane"/>
    <property type="evidence" value="ECO:0007669"/>
    <property type="project" value="UniProtKB-SubCell"/>
</dbReference>
<feature type="transmembrane region" description="Helical" evidence="7">
    <location>
        <begin position="207"/>
        <end position="230"/>
    </location>
</feature>
<dbReference type="GO" id="GO:0006605">
    <property type="term" value="P:protein targeting"/>
    <property type="evidence" value="ECO:0007669"/>
    <property type="project" value="InterPro"/>
</dbReference>
<feature type="transmembrane region" description="Helical" evidence="7">
    <location>
        <begin position="6"/>
        <end position="24"/>
    </location>
</feature>
<evidence type="ECO:0000256" key="1">
    <source>
        <dbReference type="ARBA" id="ARBA00004651"/>
    </source>
</evidence>
<sequence length="257" mass="26578">MQVLTGYLLVMLRITAWLVIAPPFAHRAIPARVKALLALALTLAVGGTMDFSTLSLDTGALASSALWQVLVGASLGFCCYLVFAAVQAAGALIDLFGGFQLTQAFDPQMQSGAAVFGRYYQLVVMTLLFASNGHLVLLHGMTSSFKVLGLSDQLSFEVVSRVVTDGTAQLLISSLQIAGPLIAVLFLADVGLGLLTRAAPSLQAFSLGFPLKIFVTLAVAAFAVAMLPAVSSTLTETAVDTQVQVLSSSAAAAAAAP</sequence>
<evidence type="ECO:0000256" key="6">
    <source>
        <dbReference type="ARBA" id="ARBA00023136"/>
    </source>
</evidence>
<dbReference type="PANTHER" id="PTHR30065">
    <property type="entry name" value="FLAGELLAR BIOSYNTHETIC PROTEIN FLIR"/>
    <property type="match status" value="1"/>
</dbReference>
<keyword evidence="6 7" id="KW-0472">Membrane</keyword>
<dbReference type="PRINTS" id="PR00953">
    <property type="entry name" value="TYPE3IMRPROT"/>
</dbReference>
<keyword evidence="8" id="KW-0966">Cell projection</keyword>
<feature type="transmembrane region" description="Helical" evidence="7">
    <location>
        <begin position="119"/>
        <end position="141"/>
    </location>
</feature>
<evidence type="ECO:0000313" key="9">
    <source>
        <dbReference type="Proteomes" id="UP000321234"/>
    </source>
</evidence>
<gene>
    <name evidence="8" type="ORF">FMM08_16475</name>
</gene>
<dbReference type="AlphaFoldDB" id="A0A5C8ZCL3"/>
<evidence type="ECO:0000256" key="3">
    <source>
        <dbReference type="ARBA" id="ARBA00022475"/>
    </source>
</evidence>
<feature type="transmembrane region" description="Helical" evidence="7">
    <location>
        <begin position="36"/>
        <end position="54"/>
    </location>
</feature>
<evidence type="ECO:0000256" key="7">
    <source>
        <dbReference type="SAM" id="Phobius"/>
    </source>
</evidence>